<dbReference type="Pfam" id="PF01551">
    <property type="entry name" value="Peptidase_M23"/>
    <property type="match status" value="1"/>
</dbReference>
<dbReference type="InterPro" id="IPR058593">
    <property type="entry name" value="ARB_07466-like_C"/>
</dbReference>
<keyword evidence="6" id="KW-0378">Hydrolase</keyword>
<keyword evidence="6" id="KW-0614">Plasmid</keyword>
<dbReference type="CDD" id="cd12797">
    <property type="entry name" value="M23_peptidase"/>
    <property type="match status" value="1"/>
</dbReference>
<organism evidence="6 7">
    <name type="scientific">Rhodococcoides fascians</name>
    <name type="common">Rhodococcus fascians</name>
    <dbReference type="NCBI Taxonomy" id="1828"/>
    <lineage>
        <taxon>Bacteria</taxon>
        <taxon>Bacillati</taxon>
        <taxon>Actinomycetota</taxon>
        <taxon>Actinomycetes</taxon>
        <taxon>Mycobacteriales</taxon>
        <taxon>Nocardiaceae</taxon>
        <taxon>Rhodococcoides</taxon>
    </lineage>
</organism>
<sequence length="568" mass="57539">MASSSSSSSSSAVTGVLAAVVAAMMSLVVMMAFLAQDEEDQAAIGALDCMPGSRATGQTQGNLLAAPGSFIKPVDPAQVTFTSGFGMRWGSMHKGIDLAGPIGTPIYAAADGTVNAAGNASGFGQWVVLDHVIDGKTISTVYGHIDTFTVAAGQPVRAGQLIATIGNRGQSTGPHLHFEIWDGGHAGGQAIDPLAQYEAAPAPGQAPAAPSPAPSAPAAPAAPVDQLAGATAGGGDLSAPAPASMGSEANLQVGTKRLMRALAMKFGDRLDSLGGWRANGGAATDHPEGRAVDAMIPNYSSGEGVALGNEVLDYVMANADFFHLEYAIWRQTIHFPGQEPSLMEDRGSDNENHMNHVHITVDASGFDDAGTVWGQLPGSGGAGSNAAATSPGCTVAGGGLGEDLADGSVPPEFEPWIRKAGGICPQIKPSLIAAQLDAENGFAYGANAPVSSTGAGGPAQFMPGTWATYGKDYDGDGRVDVNSIGDAVMAQGQYMCDIAKAIDAGIADGRVSAPNGPTELYLAGYNAGEGAVLSSGGFPTGSTDYVVQTRPYADKIIAGEAKYRKQNS</sequence>
<evidence type="ECO:0000259" key="4">
    <source>
        <dbReference type="Pfam" id="PF13406"/>
    </source>
</evidence>
<protein>
    <submittedName>
        <fullName evidence="6">Murein DD-endopeptidase MepM</fullName>
        <ecNumber evidence="6">3.4.24.-</ecNumber>
    </submittedName>
</protein>
<feature type="region of interest" description="Disordered" evidence="1">
    <location>
        <begin position="200"/>
        <end position="244"/>
    </location>
</feature>
<keyword evidence="2" id="KW-0812">Transmembrane</keyword>
<dbReference type="InterPro" id="IPR050570">
    <property type="entry name" value="Cell_wall_metabolism_enzyme"/>
</dbReference>
<dbReference type="RefSeq" id="WP_063217005.1">
    <property type="nucleotide sequence ID" value="NZ_CP015221.1"/>
</dbReference>
<accession>A0A143QSZ7</accession>
<geneLocation type="plasmid" evidence="6 7">
    <name>unnamed1</name>
</geneLocation>
<evidence type="ECO:0000259" key="3">
    <source>
        <dbReference type="Pfam" id="PF01551"/>
    </source>
</evidence>
<dbReference type="Proteomes" id="UP000076038">
    <property type="component" value="Plasmid unnamed1"/>
</dbReference>
<evidence type="ECO:0000256" key="1">
    <source>
        <dbReference type="SAM" id="MobiDB-lite"/>
    </source>
</evidence>
<dbReference type="EMBL" id="CP015221">
    <property type="protein sequence ID" value="AMY26293.1"/>
    <property type="molecule type" value="Genomic_DNA"/>
</dbReference>
<dbReference type="InterPro" id="IPR031304">
    <property type="entry name" value="SLT_2"/>
</dbReference>
<dbReference type="SUPFAM" id="SSF53955">
    <property type="entry name" value="Lysozyme-like"/>
    <property type="match status" value="1"/>
</dbReference>
<dbReference type="InterPro" id="IPR011055">
    <property type="entry name" value="Dup_hybrid_motif"/>
</dbReference>
<dbReference type="Pfam" id="PF26571">
    <property type="entry name" value="VldE"/>
    <property type="match status" value="1"/>
</dbReference>
<keyword evidence="7" id="KW-1185">Reference proteome</keyword>
<gene>
    <name evidence="6" type="primary">mepM_3</name>
    <name evidence="6" type="ORF">A3Q41_05038</name>
</gene>
<dbReference type="Gene3D" id="1.10.530.10">
    <property type="match status" value="1"/>
</dbReference>
<evidence type="ECO:0000259" key="5">
    <source>
        <dbReference type="Pfam" id="PF26571"/>
    </source>
</evidence>
<feature type="transmembrane region" description="Helical" evidence="2">
    <location>
        <begin position="12"/>
        <end position="34"/>
    </location>
</feature>
<evidence type="ECO:0000256" key="2">
    <source>
        <dbReference type="SAM" id="Phobius"/>
    </source>
</evidence>
<dbReference type="InterPro" id="IPR023346">
    <property type="entry name" value="Lysozyme-like_dom_sf"/>
</dbReference>
<dbReference type="EC" id="3.4.24.-" evidence="6"/>
<dbReference type="InterPro" id="IPR016047">
    <property type="entry name" value="M23ase_b-sheet_dom"/>
</dbReference>
<dbReference type="KEGG" id="rhs:A3Q41_05038"/>
<keyword evidence="2" id="KW-1133">Transmembrane helix</keyword>
<dbReference type="PATRIC" id="fig|1653479.3.peg.5108"/>
<dbReference type="Pfam" id="PF13406">
    <property type="entry name" value="SLT_2"/>
    <property type="match status" value="1"/>
</dbReference>
<reference evidence="6 7" key="1">
    <citation type="journal article" date="2016" name="Genome Announc.">
        <title>Complete Genome and Plasmid Sequences for Rhodococcus fascians D188 and Draft Sequences for Rhodococcus Isolates PBTS 1 and PBTS 2.</title>
        <authorList>
            <person name="Stamler R.A."/>
            <person name="Vereecke D."/>
            <person name="Zhang Y."/>
            <person name="Schilkey F."/>
            <person name="Devitt N."/>
            <person name="Randall J.J."/>
        </authorList>
    </citation>
    <scope>NUCLEOTIDE SEQUENCE [LARGE SCALE GENOMIC DNA]</scope>
    <source>
        <strain evidence="6 7">PBTS2</strain>
        <plasmid evidence="6">unnamed1</plasmid>
    </source>
</reference>
<dbReference type="PANTHER" id="PTHR21666:SF270">
    <property type="entry name" value="MUREIN HYDROLASE ACTIVATOR ENVC"/>
    <property type="match status" value="1"/>
</dbReference>
<feature type="domain" description="ARB-07466-like C-terminal" evidence="5">
    <location>
        <begin position="248"/>
        <end position="354"/>
    </location>
</feature>
<name>A0A143QSZ7_RHOFA</name>
<dbReference type="GO" id="GO:0004222">
    <property type="term" value="F:metalloendopeptidase activity"/>
    <property type="evidence" value="ECO:0007669"/>
    <property type="project" value="TreeGrafter"/>
</dbReference>
<dbReference type="CDD" id="cd13399">
    <property type="entry name" value="Slt35-like"/>
    <property type="match status" value="1"/>
</dbReference>
<evidence type="ECO:0000313" key="6">
    <source>
        <dbReference type="EMBL" id="AMY26293.1"/>
    </source>
</evidence>
<dbReference type="AlphaFoldDB" id="A0A143QSZ7"/>
<evidence type="ECO:0000313" key="7">
    <source>
        <dbReference type="Proteomes" id="UP000076038"/>
    </source>
</evidence>
<proteinExistence type="predicted"/>
<keyword evidence="2" id="KW-0472">Membrane</keyword>
<dbReference type="Gene3D" id="2.70.70.10">
    <property type="entry name" value="Glucose Permease (Domain IIA)"/>
    <property type="match status" value="1"/>
</dbReference>
<feature type="domain" description="M23ase beta-sheet core" evidence="3">
    <location>
        <begin position="92"/>
        <end position="192"/>
    </location>
</feature>
<dbReference type="SUPFAM" id="SSF51261">
    <property type="entry name" value="Duplicated hybrid motif"/>
    <property type="match status" value="1"/>
</dbReference>
<reference evidence="7" key="2">
    <citation type="submission" date="2016-04" db="EMBL/GenBank/DDBJ databases">
        <title>Complete Genome and Plasmid Sequences for Rhodococcus fascians D188 and Draft Sequences for Rhodococcus spp. Isolates PBTS 1 and PBTS 2.</title>
        <authorList>
            <person name="Stamer R."/>
            <person name="Vereecke D."/>
            <person name="Zhang Y."/>
            <person name="Schilkey F."/>
            <person name="Devitt N."/>
            <person name="Randall J."/>
        </authorList>
    </citation>
    <scope>NUCLEOTIDE SEQUENCE [LARGE SCALE GENOMIC DNA]</scope>
    <source>
        <strain evidence="7">PBTS2</strain>
        <plasmid evidence="7">unnamed1</plasmid>
    </source>
</reference>
<feature type="domain" description="Transglycosylase SLT" evidence="4">
    <location>
        <begin position="445"/>
        <end position="495"/>
    </location>
</feature>
<dbReference type="PANTHER" id="PTHR21666">
    <property type="entry name" value="PEPTIDASE-RELATED"/>
    <property type="match status" value="1"/>
</dbReference>